<dbReference type="InterPro" id="IPR005619">
    <property type="entry name" value="Uncharacterised_YajG"/>
</dbReference>
<dbReference type="OrthoDB" id="5740854at2"/>
<evidence type="ECO:0000313" key="2">
    <source>
        <dbReference type="Proteomes" id="UP000238196"/>
    </source>
</evidence>
<dbReference type="Pfam" id="PF03923">
    <property type="entry name" value="Lipoprotein_16"/>
    <property type="match status" value="1"/>
</dbReference>
<comment type="caution">
    <text evidence="1">The sequence shown here is derived from an EMBL/GenBank/DDBJ whole genome shotgun (WGS) entry which is preliminary data.</text>
</comment>
<reference evidence="1 2" key="1">
    <citation type="submission" date="2018-02" db="EMBL/GenBank/DDBJ databases">
        <title>novel marine gammaproteobacteria from coastal saline agro ecosystem.</title>
        <authorList>
            <person name="Krishnan R."/>
            <person name="Ramesh Kumar N."/>
        </authorList>
    </citation>
    <scope>NUCLEOTIDE SEQUENCE [LARGE SCALE GENOMIC DNA]</scope>
    <source>
        <strain evidence="1 2">228</strain>
    </source>
</reference>
<dbReference type="Proteomes" id="UP000238196">
    <property type="component" value="Unassembled WGS sequence"/>
</dbReference>
<dbReference type="EMBL" id="PRLP01000034">
    <property type="protein sequence ID" value="PPC77278.1"/>
    <property type="molecule type" value="Genomic_DNA"/>
</dbReference>
<dbReference type="AlphaFoldDB" id="A0A2S5KR89"/>
<sequence>MVALVNLISLPHKQATLIIDKPTLSRIHSMRGLLAVAVLSLLLSGCALSPQAITLTPQLQPGTYQARGQSISVSIQDQRANPVLGTRGGIYARTSNITLRNDVSQTLANSLGQALSRMGFQVQDYSSANVHMRVILDRLTYQASVKGVIQTVDLSNSIKVVIEQGSFTYTGQFETEKHHEFARIPDEQTNTRIINELFADTLNRALSDPKVRQALQR</sequence>
<evidence type="ECO:0000313" key="1">
    <source>
        <dbReference type="EMBL" id="PPC77278.1"/>
    </source>
</evidence>
<accession>A0A2S5KR89</accession>
<name>A0A2S5KR89_9PROT</name>
<organism evidence="1 2">
    <name type="scientific">Proteobacteria bacterium 228</name>
    <dbReference type="NCBI Taxonomy" id="2083153"/>
    <lineage>
        <taxon>Bacteria</taxon>
        <taxon>Pseudomonadati</taxon>
        <taxon>Pseudomonadota</taxon>
    </lineage>
</organism>
<evidence type="ECO:0008006" key="3">
    <source>
        <dbReference type="Google" id="ProtNLM"/>
    </source>
</evidence>
<protein>
    <recommendedName>
        <fullName evidence="3">Lipoprotein</fullName>
    </recommendedName>
</protein>
<gene>
    <name evidence="1" type="ORF">C4K68_10385</name>
</gene>
<proteinExistence type="predicted"/>